<dbReference type="Pfam" id="PF15902">
    <property type="entry name" value="Sortilin-Vps10"/>
    <property type="match status" value="1"/>
</dbReference>
<accession>A0A7V4XRA9</accession>
<comment type="caution">
    <text evidence="4">The sequence shown here is derived from an EMBL/GenBank/DDBJ whole genome shotgun (WGS) entry which is preliminary data.</text>
</comment>
<keyword evidence="1" id="KW-0677">Repeat</keyword>
<evidence type="ECO:0000256" key="2">
    <source>
        <dbReference type="SAM" id="SignalP"/>
    </source>
</evidence>
<feature type="signal peptide" evidence="2">
    <location>
        <begin position="1"/>
        <end position="24"/>
    </location>
</feature>
<name>A0A7V4XRA9_9BACT</name>
<dbReference type="InterPro" id="IPR031778">
    <property type="entry name" value="Sortilin_N"/>
</dbReference>
<dbReference type="CDD" id="cd15482">
    <property type="entry name" value="Sialidase_non-viral"/>
    <property type="match status" value="1"/>
</dbReference>
<evidence type="ECO:0000256" key="1">
    <source>
        <dbReference type="ARBA" id="ARBA00022737"/>
    </source>
</evidence>
<proteinExistence type="predicted"/>
<dbReference type="EMBL" id="DTKL01000017">
    <property type="protein sequence ID" value="HGY93656.1"/>
    <property type="molecule type" value="Genomic_DNA"/>
</dbReference>
<dbReference type="InterPro" id="IPR015943">
    <property type="entry name" value="WD40/YVTN_repeat-like_dom_sf"/>
</dbReference>
<protein>
    <submittedName>
        <fullName evidence="4">Transcriptional regulator</fullName>
    </submittedName>
</protein>
<evidence type="ECO:0000313" key="4">
    <source>
        <dbReference type="EMBL" id="HGY93656.1"/>
    </source>
</evidence>
<gene>
    <name evidence="4" type="ORF">ENW50_03045</name>
</gene>
<dbReference type="SUPFAM" id="SSF110296">
    <property type="entry name" value="Oligoxyloglucan reducing end-specific cellobiohydrolase"/>
    <property type="match status" value="3"/>
</dbReference>
<reference evidence="4" key="1">
    <citation type="journal article" date="2020" name="mSystems">
        <title>Genome- and Community-Level Interaction Insights into Carbon Utilization and Element Cycling Functions of Hydrothermarchaeota in Hydrothermal Sediment.</title>
        <authorList>
            <person name="Zhou Z."/>
            <person name="Liu Y."/>
            <person name="Xu W."/>
            <person name="Pan J."/>
            <person name="Luo Z.H."/>
            <person name="Li M."/>
        </authorList>
    </citation>
    <scope>NUCLEOTIDE SEQUENCE [LARGE SCALE GENOMIC DNA]</scope>
    <source>
        <strain evidence="4">SpSt-855</strain>
    </source>
</reference>
<keyword evidence="2" id="KW-0732">Signal</keyword>
<dbReference type="AlphaFoldDB" id="A0A7V4XRA9"/>
<dbReference type="SUPFAM" id="SSF50939">
    <property type="entry name" value="Sialidases"/>
    <property type="match status" value="1"/>
</dbReference>
<dbReference type="Gene3D" id="2.130.10.10">
    <property type="entry name" value="YVTN repeat-like/Quinoprotein amine dehydrogenase"/>
    <property type="match status" value="4"/>
</dbReference>
<dbReference type="InterPro" id="IPR036278">
    <property type="entry name" value="Sialidase_sf"/>
</dbReference>
<feature type="chain" id="PRO_5030633978" evidence="2">
    <location>
        <begin position="25"/>
        <end position="656"/>
    </location>
</feature>
<feature type="domain" description="Sortilin N-terminal" evidence="3">
    <location>
        <begin position="112"/>
        <end position="215"/>
    </location>
</feature>
<dbReference type="GO" id="GO:0010411">
    <property type="term" value="P:xyloglucan metabolic process"/>
    <property type="evidence" value="ECO:0007669"/>
    <property type="project" value="TreeGrafter"/>
</dbReference>
<sequence>MRFRPFLASASLFLCLLTVPALHAATHPWPAVGPDGGDARSLAADPADPSHLYLGTANSWIYQSMDDGAHWTRLAQLGTGEDLVIDHIIVDERDPHTLYAGAWRLDRFGGGVFVSHDSGATWSELTGMDGQSVRALAQAPSNSHVLVAGTISGVYRTEDGGQHWKQISPPGSAEIHEVQSIAIDPTDPDTIYAGTWHLPWKTTDGGRHWFNIKKGIITDSDVFSILIDPQLPTVLYASACSGIYRSDDGGLLFRKVQGIPTTARRTRSIKEDPQNRNVVYAGTTEGLYKTLNGGKSWNRLTSPFVVINDILINPSNPQRVLMATDQNGVLASNNGGKSFEPSNSGFSERVVSSVLVDHQHPGTLYAGVVNGKSFGGVFVSHNNGRTWAQQSNGLGGRDVFALAQSSNGTVYAGTNDGLYRWSPSGWVQDGSILNSSAHAVSSRRHAYHRHESLAHIDTRVDHLFTSGPVWYAATDGGVYASRNQGVTWQGPILQGQGYLYFGKLGSRTVSVDRTSIRYSRDDGQSWHTMYRPLGLSYLTAATVTPDGTLWVGGPQGIYFTHDAGLRWFQLKRLPVNAINSLTWDPTQNSVLLSSSDSTVVYAINPKTYTWKWWNTGWLVHAVHPLGNRLVAVSDSNGVVVQPAAQSGTALAEAGGN</sequence>
<dbReference type="PANTHER" id="PTHR43739">
    <property type="entry name" value="XYLOGLUCANASE (EUROFUNG)"/>
    <property type="match status" value="1"/>
</dbReference>
<dbReference type="InterPro" id="IPR052025">
    <property type="entry name" value="Xyloglucanase_GH74"/>
</dbReference>
<evidence type="ECO:0000259" key="3">
    <source>
        <dbReference type="Pfam" id="PF15902"/>
    </source>
</evidence>
<dbReference type="PANTHER" id="PTHR43739:SF5">
    <property type="entry name" value="EXO-ALPHA-SIALIDASE"/>
    <property type="match status" value="1"/>
</dbReference>
<organism evidence="4">
    <name type="scientific">Acidobacterium capsulatum</name>
    <dbReference type="NCBI Taxonomy" id="33075"/>
    <lineage>
        <taxon>Bacteria</taxon>
        <taxon>Pseudomonadati</taxon>
        <taxon>Acidobacteriota</taxon>
        <taxon>Terriglobia</taxon>
        <taxon>Terriglobales</taxon>
        <taxon>Acidobacteriaceae</taxon>
        <taxon>Acidobacterium</taxon>
    </lineage>
</organism>